<protein>
    <submittedName>
        <fullName evidence="2">Uncharacterized protein</fullName>
    </submittedName>
</protein>
<dbReference type="EMBL" id="FTNE01000004">
    <property type="protein sequence ID" value="SIQ41707.1"/>
    <property type="molecule type" value="Genomic_DNA"/>
</dbReference>
<feature type="chain" id="PRO_5034030517" evidence="1">
    <location>
        <begin position="25"/>
        <end position="168"/>
    </location>
</feature>
<keyword evidence="1" id="KW-0732">Signal</keyword>
<evidence type="ECO:0000256" key="1">
    <source>
        <dbReference type="SAM" id="SignalP"/>
    </source>
</evidence>
<feature type="signal peptide" evidence="1">
    <location>
        <begin position="1"/>
        <end position="24"/>
    </location>
</feature>
<dbReference type="RefSeq" id="WP_029310561.1">
    <property type="nucleotide sequence ID" value="NZ_DAOMCH010000008.1"/>
</dbReference>
<gene>
    <name evidence="2" type="ORF">SAMN05421828_104168</name>
</gene>
<comment type="caution">
    <text evidence="2">The sequence shown here is derived from an EMBL/GenBank/DDBJ whole genome shotgun (WGS) entry which is preliminary data.</text>
</comment>
<proteinExistence type="predicted"/>
<accession>A0A8G2FDG1</accession>
<evidence type="ECO:0000313" key="3">
    <source>
        <dbReference type="Proteomes" id="UP000186308"/>
    </source>
</evidence>
<organism evidence="2 3">
    <name type="scientific">Acidiphilium rubrum</name>
    <dbReference type="NCBI Taxonomy" id="526"/>
    <lineage>
        <taxon>Bacteria</taxon>
        <taxon>Pseudomonadati</taxon>
        <taxon>Pseudomonadota</taxon>
        <taxon>Alphaproteobacteria</taxon>
        <taxon>Acetobacterales</taxon>
        <taxon>Acidocellaceae</taxon>
        <taxon>Acidiphilium</taxon>
    </lineage>
</organism>
<keyword evidence="3" id="KW-1185">Reference proteome</keyword>
<dbReference type="Proteomes" id="UP000186308">
    <property type="component" value="Unassembled WGS sequence"/>
</dbReference>
<sequence length="168" mass="18628">MRRTASRIAFGLIAATFMGGNAMACMVPSTQQALDVIGLKSTLMVSALTCDQRSDYDTFMTKFHAHILDEQHSVDAYFREEHGRLFHTYEDSYVTSLANVQSSAGIHEGSEFCNQSKTLFGQVLALNSQSQLDDFARQTPAIQPIVVLECGIVESSAFRRMERLAPKP</sequence>
<name>A0A8G2FDG1_ACIRU</name>
<dbReference type="OrthoDB" id="7270931at2"/>
<dbReference type="AlphaFoldDB" id="A0A8G2FDG1"/>
<reference evidence="2 3" key="1">
    <citation type="submission" date="2017-01" db="EMBL/GenBank/DDBJ databases">
        <authorList>
            <person name="Varghese N."/>
            <person name="Submissions S."/>
        </authorList>
    </citation>
    <scope>NUCLEOTIDE SEQUENCE [LARGE SCALE GENOMIC DNA]</scope>
    <source>
        <strain evidence="2 3">ATCC 35905</strain>
    </source>
</reference>
<evidence type="ECO:0000313" key="2">
    <source>
        <dbReference type="EMBL" id="SIQ41707.1"/>
    </source>
</evidence>